<dbReference type="EMBL" id="AZHE01000044">
    <property type="protein sequence ID" value="KHN93995.1"/>
    <property type="molecule type" value="Genomic_DNA"/>
</dbReference>
<dbReference type="InterPro" id="IPR036291">
    <property type="entry name" value="NAD(P)-bd_dom_sf"/>
</dbReference>
<dbReference type="PRINTS" id="PR00081">
    <property type="entry name" value="GDHRDH"/>
</dbReference>
<dbReference type="Gene3D" id="3.40.50.720">
    <property type="entry name" value="NAD(P)-binding Rossmann-like Domain"/>
    <property type="match status" value="1"/>
</dbReference>
<proteinExistence type="inferred from homology"/>
<name>A0A0B2WLV1_METAS</name>
<evidence type="ECO:0000313" key="4">
    <source>
        <dbReference type="Proteomes" id="UP000030816"/>
    </source>
</evidence>
<evidence type="ECO:0000256" key="1">
    <source>
        <dbReference type="ARBA" id="ARBA00006484"/>
    </source>
</evidence>
<dbReference type="Proteomes" id="UP000030816">
    <property type="component" value="Unassembled WGS sequence"/>
</dbReference>
<accession>A0A0B2WLV1</accession>
<organism evidence="3 4">
    <name type="scientific">Metarhizium album (strain ARSEF 1941)</name>
    <dbReference type="NCBI Taxonomy" id="1081103"/>
    <lineage>
        <taxon>Eukaryota</taxon>
        <taxon>Fungi</taxon>
        <taxon>Dikarya</taxon>
        <taxon>Ascomycota</taxon>
        <taxon>Pezizomycotina</taxon>
        <taxon>Sordariomycetes</taxon>
        <taxon>Hypocreomycetidae</taxon>
        <taxon>Hypocreales</taxon>
        <taxon>Clavicipitaceae</taxon>
        <taxon>Metarhizium</taxon>
    </lineage>
</organism>
<dbReference type="AlphaFoldDB" id="A0A0B2WLV1"/>
<gene>
    <name evidence="3" type="ORF">MAM_08124</name>
</gene>
<dbReference type="Pfam" id="PF00106">
    <property type="entry name" value="adh_short"/>
    <property type="match status" value="1"/>
</dbReference>
<dbReference type="GeneID" id="63742579"/>
<dbReference type="InterPro" id="IPR002347">
    <property type="entry name" value="SDR_fam"/>
</dbReference>
<comment type="similarity">
    <text evidence="1">Belongs to the short-chain dehydrogenases/reductases (SDR) family.</text>
</comment>
<dbReference type="GO" id="GO:0016491">
    <property type="term" value="F:oxidoreductase activity"/>
    <property type="evidence" value="ECO:0007669"/>
    <property type="project" value="UniProtKB-KW"/>
</dbReference>
<dbReference type="PANTHER" id="PTHR24320:SF152">
    <property type="entry name" value="SHORT-CHAIN DEHYDROGENASE_REDUCTASE FAMILY PROTEIN"/>
    <property type="match status" value="1"/>
</dbReference>
<sequence length="355" mass="38535">MADSPSQMAARGTIVLTGANGGLGSAIVRQISSKPELLGHHGLYIVRDASAAPALASALERGSSSHTHEAVSLDLNDLDRVRRVAQDINSRVSSGQIPPILVLVLNAGFLDFCNQAWTGDGYDVTFASNYLGHWLLTLLLLQSMDKETGSIVVVSSQSHDPSDPRNARGKAFKEARYKQIIGSGESSVDAIAKGTWSSAKEDPSFRSGFRRYGASKLCLVMMLYELRRRSDKDSSLNKLRFVGVDPGSMVTSIQRHAPWVIRVAIFGILYPVIACLFPNGPVRTPERSASDVLDAALAPNRAGGEGSSEALYLNGRDAAEANSEVKDPRKRELLWKQTVKYTRLVAGETILCHWQ</sequence>
<evidence type="ECO:0000313" key="3">
    <source>
        <dbReference type="EMBL" id="KHN93995.1"/>
    </source>
</evidence>
<protein>
    <submittedName>
        <fullName evidence="3">NAD(P)-binding domain protein</fullName>
    </submittedName>
</protein>
<comment type="caution">
    <text evidence="3">The sequence shown here is derived from an EMBL/GenBank/DDBJ whole genome shotgun (WGS) entry which is preliminary data.</text>
</comment>
<dbReference type="SUPFAM" id="SSF51735">
    <property type="entry name" value="NAD(P)-binding Rossmann-fold domains"/>
    <property type="match status" value="1"/>
</dbReference>
<keyword evidence="2" id="KW-0560">Oxidoreductase</keyword>
<dbReference type="OrthoDB" id="191139at2759"/>
<dbReference type="HOGENOM" id="CLU_010194_44_3_1"/>
<dbReference type="STRING" id="1081103.A0A0B2WLV1"/>
<reference evidence="3 4" key="1">
    <citation type="journal article" date="2014" name="Proc. Natl. Acad. Sci. U.S.A.">
        <title>Trajectory and genomic determinants of fungal-pathogen speciation and host adaptation.</title>
        <authorList>
            <person name="Hu X."/>
            <person name="Xiao G."/>
            <person name="Zheng P."/>
            <person name="Shang Y."/>
            <person name="Su Y."/>
            <person name="Zhang X."/>
            <person name="Liu X."/>
            <person name="Zhan S."/>
            <person name="St Leger R.J."/>
            <person name="Wang C."/>
        </authorList>
    </citation>
    <scope>NUCLEOTIDE SEQUENCE [LARGE SCALE GENOMIC DNA]</scope>
    <source>
        <strain evidence="3 4">ARSEF 1941</strain>
    </source>
</reference>
<evidence type="ECO:0000256" key="2">
    <source>
        <dbReference type="ARBA" id="ARBA00023002"/>
    </source>
</evidence>
<dbReference type="PANTHER" id="PTHR24320">
    <property type="entry name" value="RETINOL DEHYDROGENASE"/>
    <property type="match status" value="1"/>
</dbReference>
<keyword evidence="4" id="KW-1185">Reference proteome</keyword>
<dbReference type="RefSeq" id="XP_040675061.1">
    <property type="nucleotide sequence ID" value="XM_040826922.1"/>
</dbReference>